<evidence type="ECO:0000256" key="3">
    <source>
        <dbReference type="ARBA" id="ARBA00022692"/>
    </source>
</evidence>
<keyword evidence="2" id="KW-1003">Cell membrane</keyword>
<feature type="transmembrane region" description="Helical" evidence="6">
    <location>
        <begin position="12"/>
        <end position="33"/>
    </location>
</feature>
<feature type="transmembrane region" description="Helical" evidence="6">
    <location>
        <begin position="185"/>
        <end position="206"/>
    </location>
</feature>
<dbReference type="GO" id="GO:0005886">
    <property type="term" value="C:plasma membrane"/>
    <property type="evidence" value="ECO:0007669"/>
    <property type="project" value="UniProtKB-SubCell"/>
</dbReference>
<feature type="transmembrane region" description="Helical" evidence="6">
    <location>
        <begin position="467"/>
        <end position="489"/>
    </location>
</feature>
<keyword evidence="8" id="KW-1185">Reference proteome</keyword>
<dbReference type="OrthoDB" id="2374210at2"/>
<feature type="transmembrane region" description="Helical" evidence="6">
    <location>
        <begin position="316"/>
        <end position="335"/>
    </location>
</feature>
<dbReference type="EMBL" id="CP022657">
    <property type="protein sequence ID" value="ASS76348.1"/>
    <property type="molecule type" value="Genomic_DNA"/>
</dbReference>
<dbReference type="PANTHER" id="PTHR30250">
    <property type="entry name" value="PST FAMILY PREDICTED COLANIC ACID TRANSPORTER"/>
    <property type="match status" value="1"/>
</dbReference>
<feature type="transmembrane region" description="Helical" evidence="6">
    <location>
        <begin position="440"/>
        <end position="461"/>
    </location>
</feature>
<feature type="transmembrane region" description="Helical" evidence="6">
    <location>
        <begin position="45"/>
        <end position="66"/>
    </location>
</feature>
<protein>
    <submittedName>
        <fullName evidence="7">Uncharacterized protein</fullName>
    </submittedName>
</protein>
<sequence length="515" mass="54195">MVQPFPVRESSILSLSELISRLLGLLFLARFVTTLGLAESAEFRMVLPLIGVAATFGSIGLPQALTRLFASARLEVGRPVPRSLLRTALWGTACAVGFALLSLLLMSGLAIQTGIELRAFVRLAETAVPLLLLICVTGSLRGMLLGLGSTYTPALAQVVEVGVRLLALIYLLPALTLDHAQAAEVGILTLTAGEGVAALLLAAMLWRLMQKRGVLRDRGKSGLGSVLRMSLAPTGQSLLASLGYAFELPLAHELLTKTHGETAASQLVAEYATIALPLLCAPMVLTDGIATALLPIASAERAVSGSRAFAVHLRRIIGVVMMVAVPTTGVVWVLAPTLSGWFQAPGAALLLLLLAPLALPLYLQAPLATLLQAQGRSRALLYAGLLGDVVRLGAIFVTFGLWELGRAGFALAFSATALVQTGTMLAMLQRYTALAVPWRTLISSCQAALGMVALLLVALHAPLPYSFANLPILWSAAALLVGIGTLLLAQEITPQSLSRLPLLGILFETRRKRGG</sequence>
<evidence type="ECO:0000256" key="1">
    <source>
        <dbReference type="ARBA" id="ARBA00004651"/>
    </source>
</evidence>
<dbReference type="Proteomes" id="UP000214688">
    <property type="component" value="Chromosome"/>
</dbReference>
<evidence type="ECO:0000313" key="8">
    <source>
        <dbReference type="Proteomes" id="UP000214688"/>
    </source>
</evidence>
<feature type="transmembrane region" description="Helical" evidence="6">
    <location>
        <begin position="347"/>
        <end position="367"/>
    </location>
</feature>
<feature type="transmembrane region" description="Helical" evidence="6">
    <location>
        <begin position="408"/>
        <end position="428"/>
    </location>
</feature>
<dbReference type="InterPro" id="IPR002797">
    <property type="entry name" value="Polysacc_synth"/>
</dbReference>
<comment type="subcellular location">
    <subcellularLocation>
        <location evidence="1">Cell membrane</location>
        <topology evidence="1">Multi-pass membrane protein</topology>
    </subcellularLocation>
</comment>
<dbReference type="InterPro" id="IPR050833">
    <property type="entry name" value="Poly_Biosynth_Transport"/>
</dbReference>
<name>A0A223D400_9BACL</name>
<reference evidence="7 8" key="1">
    <citation type="journal article" date="2015" name="Int. J. Syst. Evol. Microbiol.">
        <title>Tumebacillus algifaecis sp. nov., isolated from decomposing algal scum.</title>
        <authorList>
            <person name="Wu Y.F."/>
            <person name="Zhang B."/>
            <person name="Xing P."/>
            <person name="Wu Q.L."/>
            <person name="Liu S.J."/>
        </authorList>
    </citation>
    <scope>NUCLEOTIDE SEQUENCE [LARGE SCALE GENOMIC DNA]</scope>
    <source>
        <strain evidence="7 8">THMBR28</strain>
    </source>
</reference>
<proteinExistence type="predicted"/>
<evidence type="ECO:0000256" key="5">
    <source>
        <dbReference type="ARBA" id="ARBA00023136"/>
    </source>
</evidence>
<evidence type="ECO:0000256" key="6">
    <source>
        <dbReference type="SAM" id="Phobius"/>
    </source>
</evidence>
<dbReference type="PANTHER" id="PTHR30250:SF26">
    <property type="entry name" value="PSMA PROTEIN"/>
    <property type="match status" value="1"/>
</dbReference>
<feature type="transmembrane region" description="Helical" evidence="6">
    <location>
        <begin position="154"/>
        <end position="173"/>
    </location>
</feature>
<feature type="transmembrane region" description="Helical" evidence="6">
    <location>
        <begin position="87"/>
        <end position="115"/>
    </location>
</feature>
<feature type="transmembrane region" description="Helical" evidence="6">
    <location>
        <begin position="379"/>
        <end position="402"/>
    </location>
</feature>
<organism evidence="7 8">
    <name type="scientific">Tumebacillus algifaecis</name>
    <dbReference type="NCBI Taxonomy" id="1214604"/>
    <lineage>
        <taxon>Bacteria</taxon>
        <taxon>Bacillati</taxon>
        <taxon>Bacillota</taxon>
        <taxon>Bacilli</taxon>
        <taxon>Bacillales</taxon>
        <taxon>Alicyclobacillaceae</taxon>
        <taxon>Tumebacillus</taxon>
    </lineage>
</organism>
<feature type="transmembrane region" description="Helical" evidence="6">
    <location>
        <begin position="127"/>
        <end position="147"/>
    </location>
</feature>
<evidence type="ECO:0000256" key="2">
    <source>
        <dbReference type="ARBA" id="ARBA00022475"/>
    </source>
</evidence>
<evidence type="ECO:0000313" key="7">
    <source>
        <dbReference type="EMBL" id="ASS76348.1"/>
    </source>
</evidence>
<accession>A0A223D400</accession>
<keyword evidence="3 6" id="KW-0812">Transmembrane</keyword>
<keyword evidence="4 6" id="KW-1133">Transmembrane helix</keyword>
<gene>
    <name evidence="7" type="ORF">CIG75_16255</name>
</gene>
<dbReference type="Pfam" id="PF01943">
    <property type="entry name" value="Polysacc_synt"/>
    <property type="match status" value="1"/>
</dbReference>
<dbReference type="KEGG" id="tab:CIG75_16255"/>
<dbReference type="AlphaFoldDB" id="A0A223D400"/>
<evidence type="ECO:0000256" key="4">
    <source>
        <dbReference type="ARBA" id="ARBA00022989"/>
    </source>
</evidence>
<keyword evidence="5 6" id="KW-0472">Membrane</keyword>
<dbReference type="RefSeq" id="WP_094237581.1">
    <property type="nucleotide sequence ID" value="NZ_CP022657.1"/>
</dbReference>